<sequence>MSEYRLTKEIIELSQSDIWDVAKLEWRLSEIYEVDDPETCLCGHFPIIEICILKNKINHQLAIVGNCCVKKFIGLPSDQIFQAVKRVRKDNEKSLNAEAIQHAYEKSWINEWEYKFTIDTMRKRNLSEKQLVTRVKINEKMLLNMKRTGEKG</sequence>
<proteinExistence type="predicted"/>
<dbReference type="Proteomes" id="UP000183471">
    <property type="component" value="Unassembled WGS sequence"/>
</dbReference>
<evidence type="ECO:0000313" key="2">
    <source>
        <dbReference type="Proteomes" id="UP000183471"/>
    </source>
</evidence>
<dbReference type="EMBL" id="FNKY01000001">
    <property type="protein sequence ID" value="SDQ35426.1"/>
    <property type="molecule type" value="Genomic_DNA"/>
</dbReference>
<protein>
    <submittedName>
        <fullName evidence="1">Uncharacterized protein</fullName>
    </submittedName>
</protein>
<evidence type="ECO:0000313" key="1">
    <source>
        <dbReference type="EMBL" id="SDQ35426.1"/>
    </source>
</evidence>
<keyword evidence="2" id="KW-1185">Reference proteome</keyword>
<reference evidence="1 2" key="1">
    <citation type="submission" date="2016-10" db="EMBL/GenBank/DDBJ databases">
        <authorList>
            <person name="Varghese N."/>
            <person name="Submissions S."/>
        </authorList>
    </citation>
    <scope>NUCLEOTIDE SEQUENCE [LARGE SCALE GENOMIC DNA]</scope>
    <source>
        <strain evidence="1 2">Nl1</strain>
    </source>
</reference>
<comment type="caution">
    <text evidence="1">The sequence shown here is derived from an EMBL/GenBank/DDBJ whole genome shotgun (WGS) entry which is preliminary data.</text>
</comment>
<dbReference type="RefSeq" id="WP_074630662.1">
    <property type="nucleotide sequence ID" value="NZ_FNKY01000001.1"/>
</dbReference>
<accession>A0ABY0T6R7</accession>
<gene>
    <name evidence="1" type="ORF">SAMN05216402_0525</name>
</gene>
<name>A0ABY0T6R7_9PROT</name>
<organism evidence="1 2">
    <name type="scientific">Nitrosospira multiformis</name>
    <dbReference type="NCBI Taxonomy" id="1231"/>
    <lineage>
        <taxon>Bacteria</taxon>
        <taxon>Pseudomonadati</taxon>
        <taxon>Pseudomonadota</taxon>
        <taxon>Betaproteobacteria</taxon>
        <taxon>Nitrosomonadales</taxon>
        <taxon>Nitrosomonadaceae</taxon>
        <taxon>Nitrosospira</taxon>
    </lineage>
</organism>